<dbReference type="GO" id="GO:0032153">
    <property type="term" value="C:cell division site"/>
    <property type="evidence" value="ECO:0007669"/>
    <property type="project" value="TreeGrafter"/>
</dbReference>
<evidence type="ECO:0000313" key="10">
    <source>
        <dbReference type="Proteomes" id="UP000184233"/>
    </source>
</evidence>
<keyword evidence="3" id="KW-0133">Cell shape</keyword>
<dbReference type="PROSITE" id="PS00428">
    <property type="entry name" value="FTSW_RODA_SPOVE"/>
    <property type="match status" value="1"/>
</dbReference>
<keyword evidence="5 8" id="KW-0472">Membrane</keyword>
<dbReference type="PANTHER" id="PTHR30474">
    <property type="entry name" value="CELL CYCLE PROTEIN"/>
    <property type="match status" value="1"/>
</dbReference>
<evidence type="ECO:0000256" key="1">
    <source>
        <dbReference type="ARBA" id="ARBA00004141"/>
    </source>
</evidence>
<dbReference type="EMBL" id="MKVH01000019">
    <property type="protein sequence ID" value="OJX58243.1"/>
    <property type="molecule type" value="Genomic_DNA"/>
</dbReference>
<feature type="transmembrane region" description="Helical" evidence="8">
    <location>
        <begin position="20"/>
        <end position="44"/>
    </location>
</feature>
<sequence>MSTFLLDDDDVALQRRMNDLLDWGLLLAVAGVLALGLISIYSATYDSGASSFFQKQLIYAGVGVVGALVAFFIPERWLRELAYPAYGVGILMLGAVLVPGIGKIVNGQQCWIQIGSFTFQPSELAKLTTLMAIARYMTEKGTDVRTIRDLAILLAMILLPVGLIMGQPDTGSATVFLAMSLGIYLWVGGDLFFLYCVGMLPFIGASALYGVLFDNMLWFGIVAAVVTLGAFLFRRNLILTIVAVAVLIGVGLAVEPVYDRLPAYQQGRLVTLFEPERNPRGDGYHVIQSILAVGSGGVTGKGFMKGTQTQLRYIPEQYTDFIFSVPTEEFGFVGGVIVIALLVAIIIRSITIASLVSTKFASVIAIGFGTMLLYHTLVNIGMAVGLFPVMGIPLPFLSSGGTALIINLTIVGLLMNFYKTRRRRTGRV</sequence>
<feature type="transmembrane region" description="Helical" evidence="8">
    <location>
        <begin position="56"/>
        <end position="73"/>
    </location>
</feature>
<dbReference type="InterPro" id="IPR018365">
    <property type="entry name" value="Cell_cycle_FtsW-rel_CS"/>
</dbReference>
<dbReference type="PANTHER" id="PTHR30474:SF1">
    <property type="entry name" value="PEPTIDOGLYCAN GLYCOSYLTRANSFERASE MRDB"/>
    <property type="match status" value="1"/>
</dbReference>
<feature type="transmembrane region" description="Helical" evidence="8">
    <location>
        <begin position="216"/>
        <end position="233"/>
    </location>
</feature>
<keyword evidence="2 8" id="KW-0812">Transmembrane</keyword>
<comment type="subcellular location">
    <subcellularLocation>
        <location evidence="1">Membrane</location>
        <topology evidence="1">Multi-pass membrane protein</topology>
    </subcellularLocation>
</comment>
<evidence type="ECO:0000256" key="4">
    <source>
        <dbReference type="ARBA" id="ARBA00022989"/>
    </source>
</evidence>
<evidence type="ECO:0000313" key="9">
    <source>
        <dbReference type="EMBL" id="OJX58243.1"/>
    </source>
</evidence>
<evidence type="ECO:0000256" key="7">
    <source>
        <dbReference type="ARBA" id="ARBA00033270"/>
    </source>
</evidence>
<evidence type="ECO:0000256" key="2">
    <source>
        <dbReference type="ARBA" id="ARBA00022692"/>
    </source>
</evidence>
<keyword evidence="4 8" id="KW-1133">Transmembrane helix</keyword>
<dbReference type="GO" id="GO:0005886">
    <property type="term" value="C:plasma membrane"/>
    <property type="evidence" value="ECO:0007669"/>
    <property type="project" value="TreeGrafter"/>
</dbReference>
<dbReference type="Pfam" id="PF01098">
    <property type="entry name" value="FTSW_RODA_SPOVE"/>
    <property type="match status" value="2"/>
</dbReference>
<feature type="transmembrane region" description="Helical" evidence="8">
    <location>
        <begin position="171"/>
        <end position="187"/>
    </location>
</feature>
<dbReference type="AlphaFoldDB" id="A0A1M3L091"/>
<evidence type="ECO:0000256" key="5">
    <source>
        <dbReference type="ARBA" id="ARBA00023136"/>
    </source>
</evidence>
<dbReference type="GO" id="GO:0015648">
    <property type="term" value="F:lipid-linked peptidoglycan transporter activity"/>
    <property type="evidence" value="ECO:0007669"/>
    <property type="project" value="TreeGrafter"/>
</dbReference>
<feature type="transmembrane region" description="Helical" evidence="8">
    <location>
        <begin position="363"/>
        <end position="390"/>
    </location>
</feature>
<evidence type="ECO:0000256" key="3">
    <source>
        <dbReference type="ARBA" id="ARBA00022960"/>
    </source>
</evidence>
<name>A0A1M3L091_9BACT</name>
<gene>
    <name evidence="9" type="ORF">BGO89_03160</name>
</gene>
<dbReference type="GO" id="GO:0008360">
    <property type="term" value="P:regulation of cell shape"/>
    <property type="evidence" value="ECO:0007669"/>
    <property type="project" value="UniProtKB-KW"/>
</dbReference>
<feature type="transmembrane region" description="Helical" evidence="8">
    <location>
        <begin position="396"/>
        <end position="418"/>
    </location>
</feature>
<organism evidence="9 10">
    <name type="scientific">Candidatus Kapaibacterium thiocyanatum</name>
    <dbReference type="NCBI Taxonomy" id="1895771"/>
    <lineage>
        <taxon>Bacteria</taxon>
        <taxon>Pseudomonadati</taxon>
        <taxon>Candidatus Kapaibacteriota</taxon>
        <taxon>Candidatus Kapaibacteriia</taxon>
        <taxon>Candidatus Kapaibacteriales</taxon>
        <taxon>Candidatus Kapaibacteriaceae</taxon>
        <taxon>Candidatus Kapaibacterium</taxon>
    </lineage>
</organism>
<dbReference type="InterPro" id="IPR001182">
    <property type="entry name" value="FtsW/RodA"/>
</dbReference>
<evidence type="ECO:0000256" key="6">
    <source>
        <dbReference type="ARBA" id="ARBA00032370"/>
    </source>
</evidence>
<dbReference type="GO" id="GO:0051301">
    <property type="term" value="P:cell division"/>
    <property type="evidence" value="ECO:0007669"/>
    <property type="project" value="InterPro"/>
</dbReference>
<feature type="transmembrane region" description="Helical" evidence="8">
    <location>
        <begin position="85"/>
        <end position="105"/>
    </location>
</feature>
<dbReference type="Proteomes" id="UP000184233">
    <property type="component" value="Unassembled WGS sequence"/>
</dbReference>
<feature type="transmembrane region" description="Helical" evidence="8">
    <location>
        <begin position="192"/>
        <end position="210"/>
    </location>
</feature>
<reference evidence="9 10" key="1">
    <citation type="submission" date="2016-09" db="EMBL/GenBank/DDBJ databases">
        <title>Genome-resolved meta-omics ties microbial dynamics to process performance in biotechnology for thiocyanate degradation.</title>
        <authorList>
            <person name="Kantor R.S."/>
            <person name="Huddy R.J."/>
            <person name="Iyer R."/>
            <person name="Thomas B.C."/>
            <person name="Brown C.T."/>
            <person name="Anantharaman K."/>
            <person name="Tringe S."/>
            <person name="Hettich R.L."/>
            <person name="Harrison S.T."/>
            <person name="Banfield J.F."/>
        </authorList>
    </citation>
    <scope>NUCLEOTIDE SEQUENCE [LARGE SCALE GENOMIC DNA]</scope>
    <source>
        <strain evidence="9">59-99</strain>
    </source>
</reference>
<feature type="transmembrane region" description="Helical" evidence="8">
    <location>
        <begin position="330"/>
        <end position="351"/>
    </location>
</feature>
<feature type="transmembrane region" description="Helical" evidence="8">
    <location>
        <begin position="238"/>
        <end position="258"/>
    </location>
</feature>
<proteinExistence type="predicted"/>
<dbReference type="NCBIfam" id="NF037961">
    <property type="entry name" value="RodA_shape"/>
    <property type="match status" value="1"/>
</dbReference>
<evidence type="ECO:0000256" key="8">
    <source>
        <dbReference type="SAM" id="Phobius"/>
    </source>
</evidence>
<dbReference type="STRING" id="1895771.BGO89_03160"/>
<feature type="transmembrane region" description="Helical" evidence="8">
    <location>
        <begin position="147"/>
        <end position="165"/>
    </location>
</feature>
<accession>A0A1M3L091</accession>
<protein>
    <recommendedName>
        <fullName evidence="7">Cell wall polymerase</fullName>
    </recommendedName>
    <alternativeName>
        <fullName evidence="6">Peptidoglycan polymerase</fullName>
    </alternativeName>
</protein>
<comment type="caution">
    <text evidence="9">The sequence shown here is derived from an EMBL/GenBank/DDBJ whole genome shotgun (WGS) entry which is preliminary data.</text>
</comment>